<evidence type="ECO:0000313" key="7">
    <source>
        <dbReference type="Proteomes" id="UP000791080"/>
    </source>
</evidence>
<keyword evidence="2 3" id="KW-0238">DNA-binding</keyword>
<dbReference type="PANTHER" id="PTHR47691:SF3">
    <property type="entry name" value="HTH-TYPE TRANSCRIPTIONAL REGULATOR RV0890C-RELATED"/>
    <property type="match status" value="1"/>
</dbReference>
<dbReference type="InterPro" id="IPR016032">
    <property type="entry name" value="Sig_transdc_resp-reg_C-effctor"/>
</dbReference>
<gene>
    <name evidence="6" type="ORF">G443_002935</name>
</gene>
<evidence type="ECO:0000259" key="5">
    <source>
        <dbReference type="PROSITE" id="PS51755"/>
    </source>
</evidence>
<evidence type="ECO:0000256" key="4">
    <source>
        <dbReference type="SAM" id="MobiDB-lite"/>
    </source>
</evidence>
<dbReference type="EMBL" id="AUBJ02000001">
    <property type="protein sequence ID" value="MCP2332665.1"/>
    <property type="molecule type" value="Genomic_DNA"/>
</dbReference>
<dbReference type="SUPFAM" id="SSF48452">
    <property type="entry name" value="TPR-like"/>
    <property type="match status" value="1"/>
</dbReference>
<reference evidence="6 7" key="1">
    <citation type="submission" date="2013-07" db="EMBL/GenBank/DDBJ databases">
        <authorList>
            <consortium name="DOE Joint Genome Institute"/>
            <person name="Reeve W."/>
            <person name="Huntemann M."/>
            <person name="Han J."/>
            <person name="Chen A."/>
            <person name="Kyrpides N."/>
            <person name="Mavromatis K."/>
            <person name="Markowitz V."/>
            <person name="Palaniappan K."/>
            <person name="Ivanova N."/>
            <person name="Schaumberg A."/>
            <person name="Pati A."/>
            <person name="Liolios K."/>
            <person name="Nordberg H.P."/>
            <person name="Cantor M.N."/>
            <person name="Hua S.X."/>
            <person name="Woyke T."/>
        </authorList>
    </citation>
    <scope>NUCLEOTIDE SEQUENCE [LARGE SCALE GENOMIC DNA]</scope>
    <source>
        <strain evidence="6 7">DSM 43889</strain>
    </source>
</reference>
<accession>A0ABT1JJH0</accession>
<dbReference type="PROSITE" id="PS51755">
    <property type="entry name" value="OMPR_PHOB"/>
    <property type="match status" value="1"/>
</dbReference>
<keyword evidence="7" id="KW-1185">Reference proteome</keyword>
<dbReference type="SMART" id="SM01043">
    <property type="entry name" value="BTAD"/>
    <property type="match status" value="1"/>
</dbReference>
<evidence type="ECO:0000256" key="1">
    <source>
        <dbReference type="ARBA" id="ARBA00005820"/>
    </source>
</evidence>
<dbReference type="PANTHER" id="PTHR47691">
    <property type="entry name" value="REGULATOR-RELATED"/>
    <property type="match status" value="1"/>
</dbReference>
<dbReference type="Gene3D" id="3.40.50.300">
    <property type="entry name" value="P-loop containing nucleotide triphosphate hydrolases"/>
    <property type="match status" value="1"/>
</dbReference>
<dbReference type="SUPFAM" id="SSF46894">
    <property type="entry name" value="C-terminal effector domain of the bipartite response regulators"/>
    <property type="match status" value="1"/>
</dbReference>
<dbReference type="Pfam" id="PF25872">
    <property type="entry name" value="HTH_77"/>
    <property type="match status" value="1"/>
</dbReference>
<dbReference type="InterPro" id="IPR001867">
    <property type="entry name" value="OmpR/PhoB-type_DNA-bd"/>
</dbReference>
<comment type="caution">
    <text evidence="6">The sequence shown here is derived from an EMBL/GenBank/DDBJ whole genome shotgun (WGS) entry which is preliminary data.</text>
</comment>
<dbReference type="InterPro" id="IPR011990">
    <property type="entry name" value="TPR-like_helical_dom_sf"/>
</dbReference>
<sequence>MRVAMLGTLEVRTGDGGVAEIGGRLLRVLLVRLALDVGRSVPVDTLLTDLWAGDPPAGGANAVQTLVARLRRSLRPHGAAEAIRSGGGGYWLDLDPSDVDIPRAERLAARGRAAARAGETAGAARSLTEALSCWRGRPLADLPPLPFVEEARHQLVESRLTLTEDWAEARSALGDFAEVVRGLEPLVREWPLRERLAGALIEALAAVGRLADALATYDRLRRALAEELGVDPSPALRGLHLRLLRSDRPSSETEREVSSAAGTRRELPPARRSRGGPRVPVTSFVGREAEFEVALELLDRSRLVTLVGPGGAGKTRMATELVGAIGTPAPSSGPDDQGDPGEAVFVELAPVGDPAELVDALVNALDVRKTALMPAQAGWRQPIVELVDVLASRPSLLVLDNCEHLVDAVAPLVADLLARCPRLRVLATSREALVVPGEALCQIGSLNVPDDGADDAEIRQSPAVRLFADRAAAVSHGFRLTDENVEAVADVCRRLDGLPLPIELAAARLRSMTLRQLVDRLDDRFRLLAAGARSALPRHRTLRAVVEWSWDLLLPQERVLARRLAVFANSATVESATEICAGEDLPADDIFYLLTSLVDKSLVDIVDDHAGRGRYRMLETVRAYAAERLRDAGEDGRLRATHARYHLRLAQWADRLLRGQDQLTAIAAVHAEHDNLHAALRWAVETCEADLALEFGIALGWYWWLFANEPEAAARIAEILRVADEADVEGTATDPAARAALRAMHAVLRATFAEAVGPDWGELHRACRETEAMLRYPVLTMIEPVLALYAGRPEAAHASLARASASPDAWARAITQLNRLLLLEIEGRFEDIRAAGDEVVRALTAVGDRWGTSRALFTQLVQQSLEGDHEAVLRTGERILALVTELGAEPDIVHVRVCMAQEKIRAGRLDEGEREIREQLAASLRAGRSSLEAGARCLLAQVHRHRGHHVQAREELARARSRLRVQRHELSQQFVGLVMLEEALLALGEGSPGAARASADEVLARFTRPYERPMISVAAEIHAEVALRTGDPAGAARLLGVSHALRGTLDEGNPDLRRVREGVRAALGDDEWHHHFWSTASLGQAKAEEVLRAGRPGSLPDAPGLG</sequence>
<proteinExistence type="inferred from homology"/>
<dbReference type="InterPro" id="IPR005158">
    <property type="entry name" value="BTAD"/>
</dbReference>
<evidence type="ECO:0000256" key="3">
    <source>
        <dbReference type="PROSITE-ProRule" id="PRU01091"/>
    </source>
</evidence>
<dbReference type="SMART" id="SM00862">
    <property type="entry name" value="Trans_reg_C"/>
    <property type="match status" value="1"/>
</dbReference>
<dbReference type="SUPFAM" id="SSF52540">
    <property type="entry name" value="P-loop containing nucleoside triphosphate hydrolases"/>
    <property type="match status" value="1"/>
</dbReference>
<dbReference type="InterPro" id="IPR058852">
    <property type="entry name" value="HTH_77"/>
</dbReference>
<reference evidence="6 7" key="2">
    <citation type="submission" date="2022-06" db="EMBL/GenBank/DDBJ databases">
        <title>Genomic Encyclopedia of Type Strains, Phase I: the one thousand microbial genomes (KMG-I) project.</title>
        <authorList>
            <person name="Kyrpides N."/>
        </authorList>
    </citation>
    <scope>NUCLEOTIDE SEQUENCE [LARGE SCALE GENOMIC DNA]</scope>
    <source>
        <strain evidence="6 7">DSM 43889</strain>
    </source>
</reference>
<dbReference type="InterPro" id="IPR049945">
    <property type="entry name" value="AAA_22"/>
</dbReference>
<dbReference type="Pfam" id="PF13401">
    <property type="entry name" value="AAA_22"/>
    <property type="match status" value="1"/>
</dbReference>
<feature type="DNA-binding region" description="OmpR/PhoB-type" evidence="3">
    <location>
        <begin position="1"/>
        <end position="94"/>
    </location>
</feature>
<feature type="compositionally biased region" description="Basic and acidic residues" evidence="4">
    <location>
        <begin position="247"/>
        <end position="269"/>
    </location>
</feature>
<evidence type="ECO:0000256" key="2">
    <source>
        <dbReference type="ARBA" id="ARBA00023125"/>
    </source>
</evidence>
<feature type="region of interest" description="Disordered" evidence="4">
    <location>
        <begin position="247"/>
        <end position="281"/>
    </location>
</feature>
<dbReference type="Gene3D" id="1.25.40.10">
    <property type="entry name" value="Tetratricopeptide repeat domain"/>
    <property type="match status" value="1"/>
</dbReference>
<dbReference type="Pfam" id="PF03704">
    <property type="entry name" value="BTAD"/>
    <property type="match status" value="1"/>
</dbReference>
<dbReference type="Gene3D" id="1.10.10.10">
    <property type="entry name" value="Winged helix-like DNA-binding domain superfamily/Winged helix DNA-binding domain"/>
    <property type="match status" value="1"/>
</dbReference>
<evidence type="ECO:0000313" key="6">
    <source>
        <dbReference type="EMBL" id="MCP2332665.1"/>
    </source>
</evidence>
<comment type="similarity">
    <text evidence="1">Belongs to the AfsR/DnrI/RedD regulatory family.</text>
</comment>
<dbReference type="CDD" id="cd15831">
    <property type="entry name" value="BTAD"/>
    <property type="match status" value="1"/>
</dbReference>
<protein>
    <submittedName>
        <fullName evidence="6">ATPase</fullName>
    </submittedName>
</protein>
<feature type="domain" description="OmpR/PhoB-type" evidence="5">
    <location>
        <begin position="1"/>
        <end position="94"/>
    </location>
</feature>
<name>A0ABT1JJH0_ACTCY</name>
<dbReference type="InterPro" id="IPR027417">
    <property type="entry name" value="P-loop_NTPase"/>
</dbReference>
<organism evidence="6 7">
    <name type="scientific">Actinoalloteichus caeruleus DSM 43889</name>
    <dbReference type="NCBI Taxonomy" id="1120930"/>
    <lineage>
        <taxon>Bacteria</taxon>
        <taxon>Bacillati</taxon>
        <taxon>Actinomycetota</taxon>
        <taxon>Actinomycetes</taxon>
        <taxon>Pseudonocardiales</taxon>
        <taxon>Pseudonocardiaceae</taxon>
        <taxon>Actinoalloteichus</taxon>
        <taxon>Actinoalloteichus cyanogriseus</taxon>
    </lineage>
</organism>
<dbReference type="RefSeq" id="WP_051313475.1">
    <property type="nucleotide sequence ID" value="NZ_AUBJ02000001.1"/>
</dbReference>
<dbReference type="InterPro" id="IPR036388">
    <property type="entry name" value="WH-like_DNA-bd_sf"/>
</dbReference>
<dbReference type="Proteomes" id="UP000791080">
    <property type="component" value="Unassembled WGS sequence"/>
</dbReference>